<dbReference type="InterPro" id="IPR058831">
    <property type="entry name" value="LolA-like_dom_2nd"/>
</dbReference>
<dbReference type="Pfam" id="PF25898">
    <property type="entry name" value="LolA_2nd_metazoa"/>
    <property type="match status" value="1"/>
</dbReference>
<keyword evidence="2" id="KW-0732">Signal</keyword>
<feature type="domain" description="LolA-like" evidence="4">
    <location>
        <begin position="245"/>
        <end position="476"/>
    </location>
</feature>
<protein>
    <submittedName>
        <fullName evidence="6">Uncharacterized protein</fullName>
    </submittedName>
</protein>
<reference evidence="6 7" key="2">
    <citation type="journal article" date="2019" name="G3 (Bethesda)">
        <title>Hybrid Assembly of the Genome of the Entomopathogenic Nematode Steinernema carpocapsae Identifies the X-Chromosome.</title>
        <authorList>
            <person name="Serra L."/>
            <person name="Macchietto M."/>
            <person name="Macias-Munoz A."/>
            <person name="McGill C.J."/>
            <person name="Rodriguez I.M."/>
            <person name="Rodriguez B."/>
            <person name="Murad R."/>
            <person name="Mortazavi A."/>
        </authorList>
    </citation>
    <scope>NUCLEOTIDE SEQUENCE [LARGE SCALE GENOMIC DNA]</scope>
    <source>
        <strain evidence="6 7">ALL</strain>
    </source>
</reference>
<dbReference type="EMBL" id="AZBU02000002">
    <property type="protein sequence ID" value="TKR94032.1"/>
    <property type="molecule type" value="Genomic_DNA"/>
</dbReference>
<feature type="domain" description="DUF7959" evidence="5">
    <location>
        <begin position="482"/>
        <end position="601"/>
    </location>
</feature>
<evidence type="ECO:0000259" key="4">
    <source>
        <dbReference type="Pfam" id="PF25898"/>
    </source>
</evidence>
<name>A0A4U5PCE5_STECR</name>
<keyword evidence="1" id="KW-1133">Transmembrane helix</keyword>
<evidence type="ECO:0000313" key="7">
    <source>
        <dbReference type="Proteomes" id="UP000298663"/>
    </source>
</evidence>
<keyword evidence="1" id="KW-0812">Transmembrane</keyword>
<evidence type="ECO:0000256" key="1">
    <source>
        <dbReference type="SAM" id="Phobius"/>
    </source>
</evidence>
<evidence type="ECO:0000313" key="6">
    <source>
        <dbReference type="EMBL" id="TKR94032.1"/>
    </source>
</evidence>
<dbReference type="OrthoDB" id="5983572at2759"/>
<comment type="caution">
    <text evidence="6">The sequence shown here is derived from an EMBL/GenBank/DDBJ whole genome shotgun (WGS) entry which is preliminary data.</text>
</comment>
<dbReference type="InterPro" id="IPR058265">
    <property type="entry name" value="DUF7959"/>
</dbReference>
<feature type="domain" description="LolA-like" evidence="3">
    <location>
        <begin position="36"/>
        <end position="237"/>
    </location>
</feature>
<reference evidence="6 7" key="1">
    <citation type="journal article" date="2015" name="Genome Biol.">
        <title>Comparative genomics of Steinernema reveals deeply conserved gene regulatory networks.</title>
        <authorList>
            <person name="Dillman A.R."/>
            <person name="Macchietto M."/>
            <person name="Porter C.F."/>
            <person name="Rogers A."/>
            <person name="Williams B."/>
            <person name="Antoshechkin I."/>
            <person name="Lee M.M."/>
            <person name="Goodwin Z."/>
            <person name="Lu X."/>
            <person name="Lewis E.E."/>
            <person name="Goodrich-Blair H."/>
            <person name="Stock S.P."/>
            <person name="Adams B.J."/>
            <person name="Sternberg P.W."/>
            <person name="Mortazavi A."/>
        </authorList>
    </citation>
    <scope>NUCLEOTIDE SEQUENCE [LARGE SCALE GENOMIC DNA]</scope>
    <source>
        <strain evidence="6 7">ALL</strain>
    </source>
</reference>
<proteinExistence type="predicted"/>
<dbReference type="Pfam" id="PF25897">
    <property type="entry name" value="LolA_1st_nematode"/>
    <property type="match status" value="1"/>
</dbReference>
<keyword evidence="1" id="KW-0472">Membrane</keyword>
<dbReference type="AlphaFoldDB" id="A0A4U5PCE5"/>
<evidence type="ECO:0000256" key="2">
    <source>
        <dbReference type="SAM" id="SignalP"/>
    </source>
</evidence>
<feature type="signal peptide" evidence="2">
    <location>
        <begin position="1"/>
        <end position="17"/>
    </location>
</feature>
<sequence length="660" mass="73024">MVTKLIWLLATLKFGAALDFAPRCGPFTDKNATAYVLPPKLVLKPEYLIDVIYVKNTTSGNGTAAFHEEKFVDGFTFHLQNRTGKFVFMKRKDGNIVGNDKGEYENVQTFGETFEIPTQAVEFFKLKDSAILVGDLVNAIVNSKDLTNNSLVMFGGPVAGIKAVHWVACNNVSATEFLQIEVAYADHVFDPPSAGVDNPVMLSFDLSFFTAPNSTQFELESRYSFQITLIDTITAQEAKENQKLPRGAYCKNMPNATLPAEFPTAFEASFQYTDSEAKNVDNVQITYDSEKRVAMFTLDVKRDFDLPIVGQAVLNGSWNSVDVVHDFNYGLQYVLSSDGNLCYAVSAINSDLGDVQMVDSKLDVRSASDLMIGTFNSSFYNDGKVVTDEGQTLHKYVTKVKRDPASSNYSIVEILFTQKGWTVGATSDRIVLHSVVHYHKNDKGELLKKTTIRMNQLIDFAKTGTLWTKKNVLPCLKFVKDSYYYVAIADSTVSEMKSLGLDRVGSALIETMAEHANISVLRIAEPYYRQGKDNVYVYFAIGESSGVIPAETKDRKTEIPLSNATAFFNGTLAAGDLKFTVKTGKQEKIFTVPKNAFGVAPIGPPPPTPPSPFQGYSGGSMFVLGLFSFLFGALVAVAGLLFYWRSARRRMGQHIYQVFE</sequence>
<dbReference type="PANTHER" id="PTHR36902">
    <property type="entry name" value="ENRICHED IN SURFACE-LABELED PROTEOME PROTEIN 9"/>
    <property type="match status" value="1"/>
</dbReference>
<dbReference type="STRING" id="34508.A0A4U5PCE5"/>
<accession>A0A4U5PCE5</accession>
<dbReference type="InterPro" id="IPR058830">
    <property type="entry name" value="LolA-like_dom_1st"/>
</dbReference>
<evidence type="ECO:0000259" key="3">
    <source>
        <dbReference type="Pfam" id="PF25897"/>
    </source>
</evidence>
<dbReference type="Proteomes" id="UP000298663">
    <property type="component" value="Unassembled WGS sequence"/>
</dbReference>
<evidence type="ECO:0000259" key="5">
    <source>
        <dbReference type="Pfam" id="PF25899"/>
    </source>
</evidence>
<feature type="chain" id="PRO_5020883577" evidence="2">
    <location>
        <begin position="18"/>
        <end position="660"/>
    </location>
</feature>
<keyword evidence="7" id="KW-1185">Reference proteome</keyword>
<dbReference type="PANTHER" id="PTHR36902:SF1">
    <property type="entry name" value="ENRICHED IN SURFACE-LABELED PROTEOME PROTEIN 9"/>
    <property type="match status" value="1"/>
</dbReference>
<feature type="transmembrane region" description="Helical" evidence="1">
    <location>
        <begin position="621"/>
        <end position="644"/>
    </location>
</feature>
<dbReference type="Pfam" id="PF25899">
    <property type="entry name" value="DUF7959"/>
    <property type="match status" value="1"/>
</dbReference>
<organism evidence="6 7">
    <name type="scientific">Steinernema carpocapsae</name>
    <name type="common">Entomopathogenic nematode</name>
    <dbReference type="NCBI Taxonomy" id="34508"/>
    <lineage>
        <taxon>Eukaryota</taxon>
        <taxon>Metazoa</taxon>
        <taxon>Ecdysozoa</taxon>
        <taxon>Nematoda</taxon>
        <taxon>Chromadorea</taxon>
        <taxon>Rhabditida</taxon>
        <taxon>Tylenchina</taxon>
        <taxon>Panagrolaimomorpha</taxon>
        <taxon>Strongyloidoidea</taxon>
        <taxon>Steinernematidae</taxon>
        <taxon>Steinernema</taxon>
    </lineage>
</organism>
<gene>
    <name evidence="6" type="ORF">L596_008378</name>
</gene>